<organism evidence="1">
    <name type="scientific">hydrothermal vent metagenome</name>
    <dbReference type="NCBI Taxonomy" id="652676"/>
    <lineage>
        <taxon>unclassified sequences</taxon>
        <taxon>metagenomes</taxon>
        <taxon>ecological metagenomes</taxon>
    </lineage>
</organism>
<gene>
    <name evidence="1" type="ORF">MNB_SV-12-1117</name>
</gene>
<reference evidence="1" key="1">
    <citation type="submission" date="2016-10" db="EMBL/GenBank/DDBJ databases">
        <authorList>
            <person name="de Groot N.N."/>
        </authorList>
    </citation>
    <scope>NUCLEOTIDE SEQUENCE</scope>
</reference>
<accession>A0A1W1BBT5</accession>
<sequence length="192" mass="21011">MKRTLTYIALTTLLLTGNAVADDITDTMADALSAYKKGDYVQTQEDLAYVMELLKQKKGDSIKTLLPDALDGWKAEEAKSETAGAGMLGGGSTSSRTYTKDKSQIIISVVTDSPLLKGLGAIMGNPMFSSGGKLKRINREKATIKYNSKRESGEITIMLDKRFLITVKGTKVTEDELINYAKAIDFKKIKEQ</sequence>
<dbReference type="AlphaFoldDB" id="A0A1W1BBT5"/>
<protein>
    <submittedName>
        <fullName evidence="1">Uncharacterized protein</fullName>
    </submittedName>
</protein>
<proteinExistence type="predicted"/>
<name>A0A1W1BBT5_9ZZZZ</name>
<dbReference type="EMBL" id="FPHE01000014">
    <property type="protein sequence ID" value="SFV50996.1"/>
    <property type="molecule type" value="Genomic_DNA"/>
</dbReference>
<evidence type="ECO:0000313" key="1">
    <source>
        <dbReference type="EMBL" id="SFV50996.1"/>
    </source>
</evidence>